<feature type="modified residue" description="4-aspartylphosphate" evidence="13">
    <location>
        <position position="756"/>
    </location>
</feature>
<keyword evidence="9" id="KW-0067">ATP-binding</keyword>
<evidence type="ECO:0000256" key="2">
    <source>
        <dbReference type="ARBA" id="ARBA00004370"/>
    </source>
</evidence>
<feature type="domain" description="HPt" evidence="18">
    <location>
        <begin position="872"/>
        <end position="965"/>
    </location>
</feature>
<dbReference type="InterPro" id="IPR003594">
    <property type="entry name" value="HATPase_dom"/>
</dbReference>
<evidence type="ECO:0000256" key="9">
    <source>
        <dbReference type="ARBA" id="ARBA00022840"/>
    </source>
</evidence>
<dbReference type="AlphaFoldDB" id="A0A1M7YAZ9"/>
<feature type="modified residue" description="4-aspartylphosphate" evidence="13">
    <location>
        <position position="617"/>
    </location>
</feature>
<comment type="catalytic activity">
    <reaction evidence="1">
        <text>ATP + protein L-histidine = ADP + protein N-phospho-L-histidine.</text>
        <dbReference type="EC" id="2.7.13.3"/>
    </reaction>
</comment>
<dbReference type="SMART" id="SM00387">
    <property type="entry name" value="HATPase_c"/>
    <property type="match status" value="1"/>
</dbReference>
<evidence type="ECO:0000313" key="19">
    <source>
        <dbReference type="EMBL" id="SHO49779.1"/>
    </source>
</evidence>
<dbReference type="InterPro" id="IPR003661">
    <property type="entry name" value="HisK_dim/P_dom"/>
</dbReference>
<keyword evidence="6 14" id="KW-0812">Transmembrane</keyword>
<dbReference type="Pfam" id="PF00672">
    <property type="entry name" value="HAMP"/>
    <property type="match status" value="1"/>
</dbReference>
<keyword evidence="20" id="KW-1185">Reference proteome</keyword>
<evidence type="ECO:0000259" key="16">
    <source>
        <dbReference type="PROSITE" id="PS50110"/>
    </source>
</evidence>
<dbReference type="Gene3D" id="3.30.565.10">
    <property type="entry name" value="Histidine kinase-like ATPase, C-terminal domain"/>
    <property type="match status" value="1"/>
</dbReference>
<evidence type="ECO:0000313" key="20">
    <source>
        <dbReference type="Proteomes" id="UP000184603"/>
    </source>
</evidence>
<dbReference type="Gene3D" id="3.40.50.2300">
    <property type="match status" value="2"/>
</dbReference>
<evidence type="ECO:0000256" key="5">
    <source>
        <dbReference type="ARBA" id="ARBA00022679"/>
    </source>
</evidence>
<dbReference type="InterPro" id="IPR011006">
    <property type="entry name" value="CheY-like_superfamily"/>
</dbReference>
<keyword evidence="5" id="KW-0808">Transferase</keyword>
<dbReference type="Proteomes" id="UP000184603">
    <property type="component" value="Unassembled WGS sequence"/>
</dbReference>
<evidence type="ECO:0000259" key="18">
    <source>
        <dbReference type="PROSITE" id="PS50894"/>
    </source>
</evidence>
<dbReference type="EC" id="2.7.13.3" evidence="3"/>
<dbReference type="InterPro" id="IPR008207">
    <property type="entry name" value="Sig_transdc_His_kin_Hpt_dom"/>
</dbReference>
<evidence type="ECO:0000259" key="17">
    <source>
        <dbReference type="PROSITE" id="PS50885"/>
    </source>
</evidence>
<dbReference type="CDD" id="cd00156">
    <property type="entry name" value="REC"/>
    <property type="match status" value="1"/>
</dbReference>
<dbReference type="GO" id="GO:0005524">
    <property type="term" value="F:ATP binding"/>
    <property type="evidence" value="ECO:0007669"/>
    <property type="project" value="UniProtKB-KW"/>
</dbReference>
<evidence type="ECO:0000256" key="10">
    <source>
        <dbReference type="ARBA" id="ARBA00022989"/>
    </source>
</evidence>
<keyword evidence="4 13" id="KW-0597">Phosphoprotein</keyword>
<dbReference type="CDD" id="cd00088">
    <property type="entry name" value="HPT"/>
    <property type="match status" value="1"/>
</dbReference>
<dbReference type="InterPro" id="IPR036641">
    <property type="entry name" value="HPT_dom_sf"/>
</dbReference>
<dbReference type="PROSITE" id="PS50110">
    <property type="entry name" value="RESPONSE_REGULATORY"/>
    <property type="match status" value="2"/>
</dbReference>
<dbReference type="PROSITE" id="PS50885">
    <property type="entry name" value="HAMP"/>
    <property type="match status" value="1"/>
</dbReference>
<dbReference type="CDD" id="cd06225">
    <property type="entry name" value="HAMP"/>
    <property type="match status" value="1"/>
</dbReference>
<keyword evidence="11 14" id="KW-0472">Membrane</keyword>
<dbReference type="Gene3D" id="1.10.287.130">
    <property type="match status" value="1"/>
</dbReference>
<dbReference type="SMART" id="SM00304">
    <property type="entry name" value="HAMP"/>
    <property type="match status" value="1"/>
</dbReference>
<evidence type="ECO:0000256" key="13">
    <source>
        <dbReference type="PROSITE-ProRule" id="PRU00169"/>
    </source>
</evidence>
<dbReference type="FunFam" id="3.30.565.10:FF:000010">
    <property type="entry name" value="Sensor histidine kinase RcsC"/>
    <property type="match status" value="1"/>
</dbReference>
<organism evidence="19 20">
    <name type="scientific">Desulfopila aestuarii DSM 18488</name>
    <dbReference type="NCBI Taxonomy" id="1121416"/>
    <lineage>
        <taxon>Bacteria</taxon>
        <taxon>Pseudomonadati</taxon>
        <taxon>Thermodesulfobacteriota</taxon>
        <taxon>Desulfobulbia</taxon>
        <taxon>Desulfobulbales</taxon>
        <taxon>Desulfocapsaceae</taxon>
        <taxon>Desulfopila</taxon>
    </lineage>
</organism>
<feature type="transmembrane region" description="Helical" evidence="14">
    <location>
        <begin position="209"/>
        <end position="230"/>
    </location>
</feature>
<evidence type="ECO:0000256" key="6">
    <source>
        <dbReference type="ARBA" id="ARBA00022692"/>
    </source>
</evidence>
<dbReference type="Pfam" id="PF00512">
    <property type="entry name" value="HisKA"/>
    <property type="match status" value="1"/>
</dbReference>
<dbReference type="InterPro" id="IPR036890">
    <property type="entry name" value="HATPase_C_sf"/>
</dbReference>
<protein>
    <recommendedName>
        <fullName evidence="3">histidine kinase</fullName>
        <ecNumber evidence="3">2.7.13.3</ecNumber>
    </recommendedName>
</protein>
<sequence>MCYTCIKIQSFLACSVELLGVTVDWVPGGCHRSCLYQIEDVQGMQWPRFRKLPIKQKLVVLSIVVAGTALFIFTLVSAFNQIRSMRQAMLENLTILSESIADLSSAALSFSDKDGAAEILGTLRADRDIEVAAIYDFDGAPFASYFRGAEGSEQQLPKMVSSDAVRFYFQSGHYKFEIFRPINLQDKTIGVLYLLSGTGRMTAHILNSIILLVLSMVVVLAVTVLISARLQGIITRPVSLLASTARDISENGDYGLRVDKLSDDEIGQLIDDFNTMLKGIQERDAELQQHRHNLEMLVQERTEELRAKRDEALAAARAKSEFLANMSHEIRTPMNGVIGVLSLLQDVPMTAEYKRLLETATRSADSLLLIINDILDFSKIDAGKITFESIPFDLRELMEETSELFIDTVNLKNLELTCFVPTSIPCRILGDPTRLRQIITNLLSNAVKFTEAGEVKLSVSVVNRHDSQQELMFTVEDSGIGISDDVTGRLFEKFTQADGSTTRKYGGTGLGLSVCKQLVEQQGGSIGVSSKIGSGTTFWFSIAFDIVEETFPLIPYNKLKGKRYLVAADSRSNRSIIEHYLEFCDAEVLSYPDAGSCLAALNELIRHDKAVDAILIDQRLPDCEGLQFAEAIHRDFGDNAPLMVLMSTMSFVKAQLRRAGVSRSLLKPIRQLDLYNSLADRVARGQKRLEKETIAEQLQTHPRLHGSLLLVDDEPINQNIALAILQKYGLQAEVAGSGREALRMTAERTYSVVLMDIQMPEMSGYETTQLIRKREMEQGLKRSVIIAMTANAMESTRTRCFEVGMDDFFTKPIKPDVLAERLKPWLNTQELGRNANAEVPGASPVARSENVDLPQDQLLWSLKRALEFVGDDEGLFRELVQLFMARNETLLNAIEAAIAAGDSEGLRDAAHAYKGAVGHFAADSVRELALSLESMSKEGRMDSALDEFNRLRVAATRLMDELAVYLGTGGS</sequence>
<dbReference type="PANTHER" id="PTHR45339:SF5">
    <property type="entry name" value="HISTIDINE KINASE"/>
    <property type="match status" value="1"/>
</dbReference>
<dbReference type="Pfam" id="PF17152">
    <property type="entry name" value="CHASE8"/>
    <property type="match status" value="1"/>
</dbReference>
<feature type="modified residue" description="Phosphohistidine" evidence="12">
    <location>
        <position position="911"/>
    </location>
</feature>
<evidence type="ECO:0000256" key="7">
    <source>
        <dbReference type="ARBA" id="ARBA00022741"/>
    </source>
</evidence>
<evidence type="ECO:0000259" key="15">
    <source>
        <dbReference type="PROSITE" id="PS50109"/>
    </source>
</evidence>
<dbReference type="Pfam" id="PF00072">
    <property type="entry name" value="Response_reg"/>
    <property type="match status" value="2"/>
</dbReference>
<dbReference type="Pfam" id="PF01627">
    <property type="entry name" value="Hpt"/>
    <property type="match status" value="1"/>
</dbReference>
<dbReference type="SMART" id="SM00073">
    <property type="entry name" value="HPT"/>
    <property type="match status" value="1"/>
</dbReference>
<keyword evidence="10 14" id="KW-1133">Transmembrane helix</keyword>
<dbReference type="CDD" id="cd16922">
    <property type="entry name" value="HATPase_EvgS-ArcB-TorS-like"/>
    <property type="match status" value="1"/>
</dbReference>
<dbReference type="Gene3D" id="1.20.120.160">
    <property type="entry name" value="HPT domain"/>
    <property type="match status" value="1"/>
</dbReference>
<dbReference type="CDD" id="cd17546">
    <property type="entry name" value="REC_hyHK_CKI1_RcsC-like"/>
    <property type="match status" value="1"/>
</dbReference>
<proteinExistence type="predicted"/>
<dbReference type="SMART" id="SM00448">
    <property type="entry name" value="REC"/>
    <property type="match status" value="2"/>
</dbReference>
<name>A0A1M7YAZ9_9BACT</name>
<evidence type="ECO:0000256" key="12">
    <source>
        <dbReference type="PROSITE-ProRule" id="PRU00110"/>
    </source>
</evidence>
<dbReference type="SUPFAM" id="SSF52172">
    <property type="entry name" value="CheY-like"/>
    <property type="match status" value="2"/>
</dbReference>
<dbReference type="PROSITE" id="PS50109">
    <property type="entry name" value="HIS_KIN"/>
    <property type="match status" value="1"/>
</dbReference>
<evidence type="ECO:0000256" key="8">
    <source>
        <dbReference type="ARBA" id="ARBA00022777"/>
    </source>
</evidence>
<dbReference type="PANTHER" id="PTHR45339">
    <property type="entry name" value="HYBRID SIGNAL TRANSDUCTION HISTIDINE KINASE J"/>
    <property type="match status" value="1"/>
</dbReference>
<dbReference type="SUPFAM" id="SSF158472">
    <property type="entry name" value="HAMP domain-like"/>
    <property type="match status" value="1"/>
</dbReference>
<dbReference type="InterPro" id="IPR004358">
    <property type="entry name" value="Sig_transdc_His_kin-like_C"/>
</dbReference>
<dbReference type="InterPro" id="IPR033417">
    <property type="entry name" value="CHASE8"/>
</dbReference>
<dbReference type="SMART" id="SM00388">
    <property type="entry name" value="HisKA"/>
    <property type="match status" value="1"/>
</dbReference>
<dbReference type="InterPro" id="IPR036097">
    <property type="entry name" value="HisK_dim/P_sf"/>
</dbReference>
<dbReference type="SUPFAM" id="SSF55874">
    <property type="entry name" value="ATPase domain of HSP90 chaperone/DNA topoisomerase II/histidine kinase"/>
    <property type="match status" value="1"/>
</dbReference>
<feature type="domain" description="HAMP" evidence="17">
    <location>
        <begin position="232"/>
        <end position="285"/>
    </location>
</feature>
<evidence type="ECO:0000256" key="1">
    <source>
        <dbReference type="ARBA" id="ARBA00000085"/>
    </source>
</evidence>
<dbReference type="GO" id="GO:0000155">
    <property type="term" value="F:phosphorelay sensor kinase activity"/>
    <property type="evidence" value="ECO:0007669"/>
    <property type="project" value="InterPro"/>
</dbReference>
<dbReference type="CDD" id="cd00082">
    <property type="entry name" value="HisKA"/>
    <property type="match status" value="1"/>
</dbReference>
<dbReference type="STRING" id="1121416.SAMN02745220_03086"/>
<feature type="domain" description="Histidine kinase" evidence="15">
    <location>
        <begin position="325"/>
        <end position="546"/>
    </location>
</feature>
<feature type="domain" description="Response regulatory" evidence="16">
    <location>
        <begin position="563"/>
        <end position="682"/>
    </location>
</feature>
<dbReference type="InterPro" id="IPR001789">
    <property type="entry name" value="Sig_transdc_resp-reg_receiver"/>
</dbReference>
<evidence type="ECO:0000256" key="14">
    <source>
        <dbReference type="SAM" id="Phobius"/>
    </source>
</evidence>
<evidence type="ECO:0000256" key="4">
    <source>
        <dbReference type="ARBA" id="ARBA00022553"/>
    </source>
</evidence>
<keyword evidence="8 19" id="KW-0418">Kinase</keyword>
<dbReference type="EMBL" id="FRFE01000015">
    <property type="protein sequence ID" value="SHO49779.1"/>
    <property type="molecule type" value="Genomic_DNA"/>
</dbReference>
<dbReference type="SUPFAM" id="SSF47226">
    <property type="entry name" value="Histidine-containing phosphotransfer domain, HPT domain"/>
    <property type="match status" value="1"/>
</dbReference>
<comment type="subcellular location">
    <subcellularLocation>
        <location evidence="2">Membrane</location>
    </subcellularLocation>
</comment>
<evidence type="ECO:0000256" key="11">
    <source>
        <dbReference type="ARBA" id="ARBA00023136"/>
    </source>
</evidence>
<keyword evidence="7" id="KW-0547">Nucleotide-binding</keyword>
<reference evidence="19 20" key="1">
    <citation type="submission" date="2016-12" db="EMBL/GenBank/DDBJ databases">
        <authorList>
            <person name="Song W.-J."/>
            <person name="Kurnit D.M."/>
        </authorList>
    </citation>
    <scope>NUCLEOTIDE SEQUENCE [LARGE SCALE GENOMIC DNA]</scope>
    <source>
        <strain evidence="19 20">DSM 18488</strain>
    </source>
</reference>
<dbReference type="Pfam" id="PF02518">
    <property type="entry name" value="HATPase_c"/>
    <property type="match status" value="1"/>
</dbReference>
<feature type="domain" description="Response regulatory" evidence="16">
    <location>
        <begin position="707"/>
        <end position="826"/>
    </location>
</feature>
<dbReference type="InterPro" id="IPR005467">
    <property type="entry name" value="His_kinase_dom"/>
</dbReference>
<evidence type="ECO:0000256" key="3">
    <source>
        <dbReference type="ARBA" id="ARBA00012438"/>
    </source>
</evidence>
<dbReference type="FunFam" id="1.10.287.130:FF:000004">
    <property type="entry name" value="Ethylene receptor 1"/>
    <property type="match status" value="1"/>
</dbReference>
<dbReference type="PRINTS" id="PR00344">
    <property type="entry name" value="BCTRLSENSOR"/>
</dbReference>
<dbReference type="GO" id="GO:0005886">
    <property type="term" value="C:plasma membrane"/>
    <property type="evidence" value="ECO:0007669"/>
    <property type="project" value="UniProtKB-SubCell"/>
</dbReference>
<dbReference type="SUPFAM" id="SSF47384">
    <property type="entry name" value="Homodimeric domain of signal transducing histidine kinase"/>
    <property type="match status" value="1"/>
</dbReference>
<accession>A0A1M7YAZ9</accession>
<gene>
    <name evidence="19" type="ORF">SAMN02745220_03086</name>
</gene>
<feature type="transmembrane region" description="Helical" evidence="14">
    <location>
        <begin position="58"/>
        <end position="79"/>
    </location>
</feature>
<dbReference type="InterPro" id="IPR003660">
    <property type="entry name" value="HAMP_dom"/>
</dbReference>
<dbReference type="Gene3D" id="6.10.340.10">
    <property type="match status" value="1"/>
</dbReference>
<dbReference type="PROSITE" id="PS50894">
    <property type="entry name" value="HPT"/>
    <property type="match status" value="1"/>
</dbReference>